<evidence type="ECO:0000313" key="3">
    <source>
        <dbReference type="Proteomes" id="UP000538292"/>
    </source>
</evidence>
<name>A0A7W1XPU7_9BACL</name>
<sequence>MVKKRTRQKQKRVAEVGPHGVLVRDLKATALWMGTGLLVIALLVIIERTLL</sequence>
<protein>
    <submittedName>
        <fullName evidence="2">Uncharacterized protein</fullName>
    </submittedName>
</protein>
<gene>
    <name evidence="2" type="ORF">H2C83_01770</name>
</gene>
<dbReference type="Proteomes" id="UP000538292">
    <property type="component" value="Unassembled WGS sequence"/>
</dbReference>
<dbReference type="RefSeq" id="WP_181737180.1">
    <property type="nucleotide sequence ID" value="NZ_JACEOL010000004.1"/>
</dbReference>
<comment type="caution">
    <text evidence="2">The sequence shown here is derived from an EMBL/GenBank/DDBJ whole genome shotgun (WGS) entry which is preliminary data.</text>
</comment>
<organism evidence="2 3">
    <name type="scientific">Thermoactinomyces mirandus</name>
    <dbReference type="NCBI Taxonomy" id="2756294"/>
    <lineage>
        <taxon>Bacteria</taxon>
        <taxon>Bacillati</taxon>
        <taxon>Bacillota</taxon>
        <taxon>Bacilli</taxon>
        <taxon>Bacillales</taxon>
        <taxon>Thermoactinomycetaceae</taxon>
        <taxon>Thermoactinomyces</taxon>
    </lineage>
</organism>
<keyword evidence="3" id="KW-1185">Reference proteome</keyword>
<evidence type="ECO:0000313" key="2">
    <source>
        <dbReference type="EMBL" id="MBA4601074.1"/>
    </source>
</evidence>
<evidence type="ECO:0000256" key="1">
    <source>
        <dbReference type="SAM" id="Phobius"/>
    </source>
</evidence>
<keyword evidence="1" id="KW-0472">Membrane</keyword>
<feature type="transmembrane region" description="Helical" evidence="1">
    <location>
        <begin position="28"/>
        <end position="46"/>
    </location>
</feature>
<dbReference type="AlphaFoldDB" id="A0A7W1XPU7"/>
<accession>A0A7W1XPU7</accession>
<dbReference type="EMBL" id="JACEOL010000004">
    <property type="protein sequence ID" value="MBA4601074.1"/>
    <property type="molecule type" value="Genomic_DNA"/>
</dbReference>
<keyword evidence="1" id="KW-1133">Transmembrane helix</keyword>
<proteinExistence type="predicted"/>
<reference evidence="2 3" key="1">
    <citation type="submission" date="2020-07" db="EMBL/GenBank/DDBJ databases">
        <title>Thermoactinomyces phylogeny.</title>
        <authorList>
            <person name="Dunlap C."/>
        </authorList>
    </citation>
    <scope>NUCLEOTIDE SEQUENCE [LARGE SCALE GENOMIC DNA]</scope>
    <source>
        <strain evidence="2 3">AMNI-1</strain>
    </source>
</reference>
<keyword evidence="1" id="KW-0812">Transmembrane</keyword>